<sequence length="423" mass="46077">MSGMYHLPPVNDRVDVQPCGIMYHLPSYHGSSSTCTDNNATASLANGSPPQKGTVNRASGSSSKKTKDSEQKSSNVNEAILTTKGEQDEILARIQAKQLWLIDQLKIVDRRLDVFIQKSKANKPAAGPKAKGKKDADSTGKTQDTSRNDTEVSQTSSAVELKNVTTDDQSKMSKKAESKVEKKEKKKQDSAGLDVSKGDGQPQKESAPPSNSPKILYASLPATSGVFPVHDYRTDNDTANVVPKLCVSPIQLLCNEYDLVGWVPQLAKVGANRGVNFVIPGKRTVDARSNNVSINVSVSPEQTKIKYTDAKSHEEVEINGAVPVWKFLGTLLGVYSAEDSPVSTTIDSWLLVASKPQLNTDQLSREMARYLARHDFFSDSNAICLADFILGSFFPATWTDAETANAVQLWIKRMDESLAHNGF</sequence>
<organism evidence="2 3">
    <name type="scientific">Ditylenchus destructor</name>
    <dbReference type="NCBI Taxonomy" id="166010"/>
    <lineage>
        <taxon>Eukaryota</taxon>
        <taxon>Metazoa</taxon>
        <taxon>Ecdysozoa</taxon>
        <taxon>Nematoda</taxon>
        <taxon>Chromadorea</taxon>
        <taxon>Rhabditida</taxon>
        <taxon>Tylenchina</taxon>
        <taxon>Tylenchomorpha</taxon>
        <taxon>Sphaerularioidea</taxon>
        <taxon>Anguinidae</taxon>
        <taxon>Anguininae</taxon>
        <taxon>Ditylenchus</taxon>
    </lineage>
</organism>
<gene>
    <name evidence="2" type="ORF">DdX_09093</name>
</gene>
<feature type="compositionally biased region" description="Polar residues" evidence="1">
    <location>
        <begin position="32"/>
        <end position="63"/>
    </location>
</feature>
<dbReference type="EMBL" id="JAKKPZ010000015">
    <property type="protein sequence ID" value="KAI1713575.1"/>
    <property type="molecule type" value="Genomic_DNA"/>
</dbReference>
<proteinExistence type="predicted"/>
<keyword evidence="3" id="KW-1185">Reference proteome</keyword>
<comment type="caution">
    <text evidence="2">The sequence shown here is derived from an EMBL/GenBank/DDBJ whole genome shotgun (WGS) entry which is preliminary data.</text>
</comment>
<feature type="compositionally biased region" description="Basic and acidic residues" evidence="1">
    <location>
        <begin position="168"/>
        <end position="189"/>
    </location>
</feature>
<name>A0AAD4N0N2_9BILA</name>
<accession>A0AAD4N0N2</accession>
<evidence type="ECO:0000313" key="2">
    <source>
        <dbReference type="EMBL" id="KAI1713575.1"/>
    </source>
</evidence>
<feature type="region of interest" description="Disordered" evidence="1">
    <location>
        <begin position="121"/>
        <end position="217"/>
    </location>
</feature>
<protein>
    <submittedName>
        <fullName evidence="2">Uncharacterized protein</fullName>
    </submittedName>
</protein>
<reference evidence="2" key="1">
    <citation type="submission" date="2022-01" db="EMBL/GenBank/DDBJ databases">
        <title>Genome Sequence Resource for Two Populations of Ditylenchus destructor, the Migratory Endoparasitic Phytonematode.</title>
        <authorList>
            <person name="Zhang H."/>
            <person name="Lin R."/>
            <person name="Xie B."/>
        </authorList>
    </citation>
    <scope>NUCLEOTIDE SEQUENCE</scope>
    <source>
        <strain evidence="2">BazhouSP</strain>
    </source>
</reference>
<feature type="compositionally biased region" description="Basic and acidic residues" evidence="1">
    <location>
        <begin position="133"/>
        <end position="150"/>
    </location>
</feature>
<evidence type="ECO:0000256" key="1">
    <source>
        <dbReference type="SAM" id="MobiDB-lite"/>
    </source>
</evidence>
<dbReference type="Proteomes" id="UP001201812">
    <property type="component" value="Unassembled WGS sequence"/>
</dbReference>
<feature type="region of interest" description="Disordered" evidence="1">
    <location>
        <begin position="32"/>
        <end position="79"/>
    </location>
</feature>
<dbReference type="AlphaFoldDB" id="A0AAD4N0N2"/>
<feature type="compositionally biased region" description="Polar residues" evidence="1">
    <location>
        <begin position="151"/>
        <end position="167"/>
    </location>
</feature>
<evidence type="ECO:0000313" key="3">
    <source>
        <dbReference type="Proteomes" id="UP001201812"/>
    </source>
</evidence>